<dbReference type="SUPFAM" id="SSF51161">
    <property type="entry name" value="Trimeric LpxA-like enzymes"/>
    <property type="match status" value="1"/>
</dbReference>
<dbReference type="NCBIfam" id="TIGR03570">
    <property type="entry name" value="NeuD_NnaD"/>
    <property type="match status" value="1"/>
</dbReference>
<accession>A0ABW6BSW8</accession>
<evidence type="ECO:0000256" key="3">
    <source>
        <dbReference type="ARBA" id="ARBA00022737"/>
    </source>
</evidence>
<dbReference type="InterPro" id="IPR018357">
    <property type="entry name" value="Hexapep_transf_CS"/>
</dbReference>
<comment type="similarity">
    <text evidence="1">Belongs to the transferase hexapeptide repeat family.</text>
</comment>
<dbReference type="InterPro" id="IPR020019">
    <property type="entry name" value="AcTrfase_PglD-like"/>
</dbReference>
<dbReference type="PANTHER" id="PTHR43300:SF7">
    <property type="entry name" value="UDP-N-ACETYLBACILLOSAMINE N-ACETYLTRANSFERASE"/>
    <property type="match status" value="1"/>
</dbReference>
<keyword evidence="2" id="KW-0808">Transferase</keyword>
<evidence type="ECO:0000313" key="6">
    <source>
        <dbReference type="EMBL" id="MFD3000875.1"/>
    </source>
</evidence>
<dbReference type="RefSeq" id="WP_377484355.1">
    <property type="nucleotide sequence ID" value="NZ_JBHUOX010000006.1"/>
</dbReference>
<feature type="domain" description="PglD N-terminal" evidence="5">
    <location>
        <begin position="3"/>
        <end position="79"/>
    </location>
</feature>
<dbReference type="Pfam" id="PF17836">
    <property type="entry name" value="PglD_N"/>
    <property type="match status" value="1"/>
</dbReference>
<dbReference type="InterPro" id="IPR001451">
    <property type="entry name" value="Hexapep"/>
</dbReference>
<dbReference type="InterPro" id="IPR011004">
    <property type="entry name" value="Trimer_LpxA-like_sf"/>
</dbReference>
<dbReference type="PANTHER" id="PTHR43300">
    <property type="entry name" value="ACETYLTRANSFERASE"/>
    <property type="match status" value="1"/>
</dbReference>
<proteinExistence type="inferred from homology"/>
<protein>
    <submittedName>
        <fullName evidence="6">Acetyltransferase</fullName>
    </submittedName>
</protein>
<dbReference type="CDD" id="cd03360">
    <property type="entry name" value="LbH_AT_putative"/>
    <property type="match status" value="1"/>
</dbReference>
<dbReference type="Gene3D" id="2.160.10.10">
    <property type="entry name" value="Hexapeptide repeat proteins"/>
    <property type="match status" value="1"/>
</dbReference>
<reference evidence="7" key="1">
    <citation type="journal article" date="2019" name="Int. J. Syst. Evol. Microbiol.">
        <title>The Global Catalogue of Microorganisms (GCM) 10K type strain sequencing project: providing services to taxonomists for standard genome sequencing and annotation.</title>
        <authorList>
            <consortium name="The Broad Institute Genomics Platform"/>
            <consortium name="The Broad Institute Genome Sequencing Center for Infectious Disease"/>
            <person name="Wu L."/>
            <person name="Ma J."/>
        </authorList>
    </citation>
    <scope>NUCLEOTIDE SEQUENCE [LARGE SCALE GENOMIC DNA]</scope>
    <source>
        <strain evidence="7">KCTC 23984</strain>
    </source>
</reference>
<comment type="caution">
    <text evidence="6">The sequence shown here is derived from an EMBL/GenBank/DDBJ whole genome shotgun (WGS) entry which is preliminary data.</text>
</comment>
<dbReference type="Pfam" id="PF14602">
    <property type="entry name" value="Hexapep_2"/>
    <property type="match status" value="1"/>
</dbReference>
<evidence type="ECO:0000259" key="5">
    <source>
        <dbReference type="Pfam" id="PF17836"/>
    </source>
</evidence>
<evidence type="ECO:0000256" key="4">
    <source>
        <dbReference type="ARBA" id="ARBA00023315"/>
    </source>
</evidence>
<dbReference type="Gene3D" id="3.40.50.20">
    <property type="match status" value="1"/>
</dbReference>
<evidence type="ECO:0000256" key="1">
    <source>
        <dbReference type="ARBA" id="ARBA00007274"/>
    </source>
</evidence>
<keyword evidence="7" id="KW-1185">Reference proteome</keyword>
<dbReference type="EMBL" id="JBHUOX010000006">
    <property type="protein sequence ID" value="MFD3000875.1"/>
    <property type="molecule type" value="Genomic_DNA"/>
</dbReference>
<sequence length="209" mass="21671">MKKIALFGYSGHAYVVADAIKLSGYETVGYFERAEAHANPYSITYLGYEQDEQTLLPLRTEGIPGIVGVGENNIRQKVMYFLKRQGVNCTSVIHPSGIVSGVATIGEGTFVAAGAKVNPLAKVGAGVILNTGCIVEHECSIGDFAHIAPGAVLAGSVSVGEGSFVGANAVVKQGVRIGSKVVVGAGAVVLKDIPDNQTWVGNPAKEISK</sequence>
<dbReference type="InterPro" id="IPR050179">
    <property type="entry name" value="Trans_hexapeptide_repeat"/>
</dbReference>
<organism evidence="6 7">
    <name type="scientific">Pontibacter toksunensis</name>
    <dbReference type="NCBI Taxonomy" id="1332631"/>
    <lineage>
        <taxon>Bacteria</taxon>
        <taxon>Pseudomonadati</taxon>
        <taxon>Bacteroidota</taxon>
        <taxon>Cytophagia</taxon>
        <taxon>Cytophagales</taxon>
        <taxon>Hymenobacteraceae</taxon>
        <taxon>Pontibacter</taxon>
    </lineage>
</organism>
<keyword evidence="4" id="KW-0012">Acyltransferase</keyword>
<dbReference type="Proteomes" id="UP001597641">
    <property type="component" value="Unassembled WGS sequence"/>
</dbReference>
<name>A0ABW6BSW8_9BACT</name>
<gene>
    <name evidence="6" type="ORF">ACFS7Z_10920</name>
</gene>
<dbReference type="PROSITE" id="PS00101">
    <property type="entry name" value="HEXAPEP_TRANSFERASES"/>
    <property type="match status" value="1"/>
</dbReference>
<evidence type="ECO:0000313" key="7">
    <source>
        <dbReference type="Proteomes" id="UP001597641"/>
    </source>
</evidence>
<evidence type="ECO:0000256" key="2">
    <source>
        <dbReference type="ARBA" id="ARBA00022679"/>
    </source>
</evidence>
<keyword evidence="3" id="KW-0677">Repeat</keyword>
<dbReference type="InterPro" id="IPR041561">
    <property type="entry name" value="PglD_N"/>
</dbReference>